<dbReference type="EMBL" id="VJZT01000021">
    <property type="protein sequence ID" value="TRX35638.1"/>
    <property type="molecule type" value="Genomic_DNA"/>
</dbReference>
<evidence type="ECO:0000313" key="1">
    <source>
        <dbReference type="EMBL" id="TRX35638.1"/>
    </source>
</evidence>
<accession>A0A553DS88</accession>
<name>A0A553DS88_9FLAO</name>
<dbReference type="AlphaFoldDB" id="A0A553DS88"/>
<keyword evidence="2" id="KW-1185">Reference proteome</keyword>
<proteinExistence type="predicted"/>
<protein>
    <submittedName>
        <fullName evidence="1">Uncharacterized protein</fullName>
    </submittedName>
</protein>
<reference evidence="1 2" key="1">
    <citation type="submission" date="2019-07" db="EMBL/GenBank/DDBJ databases">
        <title>Novel species of Flavobacterium.</title>
        <authorList>
            <person name="Liu Q."/>
            <person name="Xin Y.-H."/>
        </authorList>
    </citation>
    <scope>NUCLEOTIDE SEQUENCE [LARGE SCALE GENOMIC DNA]</scope>
    <source>
        <strain evidence="1 2">LB1R34</strain>
    </source>
</reference>
<dbReference type="InterPro" id="IPR046697">
    <property type="entry name" value="DUF6567"/>
</dbReference>
<evidence type="ECO:0000313" key="2">
    <source>
        <dbReference type="Proteomes" id="UP000316371"/>
    </source>
</evidence>
<dbReference type="RefSeq" id="WP_144257507.1">
    <property type="nucleotide sequence ID" value="NZ_VJZT01000021.1"/>
</dbReference>
<gene>
    <name evidence="1" type="ORF">FNW21_14665</name>
</gene>
<organism evidence="1 2">
    <name type="scientific">Flavobacterium restrictum</name>
    <dbReference type="NCBI Taxonomy" id="2594428"/>
    <lineage>
        <taxon>Bacteria</taxon>
        <taxon>Pseudomonadati</taxon>
        <taxon>Bacteroidota</taxon>
        <taxon>Flavobacteriia</taxon>
        <taxon>Flavobacteriales</taxon>
        <taxon>Flavobacteriaceae</taxon>
        <taxon>Flavobacterium</taxon>
    </lineage>
</organism>
<dbReference type="Proteomes" id="UP000316371">
    <property type="component" value="Unassembled WGS sequence"/>
</dbReference>
<dbReference type="OrthoDB" id="1365233at2"/>
<dbReference type="Pfam" id="PF20205">
    <property type="entry name" value="DUF6567"/>
    <property type="match status" value="1"/>
</dbReference>
<comment type="caution">
    <text evidence="1">The sequence shown here is derived from an EMBL/GenBank/DDBJ whole genome shotgun (WGS) entry which is preliminary data.</text>
</comment>
<sequence length="105" mass="11323">MSSSDIPELISAVNTSQTNTFVATKPYTIIAKISGVSTAIRFLGIGSVSNKALLEKAKSKMMAHAHLSGGKAVIDFAHTQQRRGFLPFYSKTILTATAYVIEFVE</sequence>